<organism evidence="9 10">
    <name type="scientific">Sediminihabitans luteus</name>
    <dbReference type="NCBI Taxonomy" id="1138585"/>
    <lineage>
        <taxon>Bacteria</taxon>
        <taxon>Bacillati</taxon>
        <taxon>Actinomycetota</taxon>
        <taxon>Actinomycetes</taxon>
        <taxon>Micrococcales</taxon>
        <taxon>Cellulomonadaceae</taxon>
        <taxon>Sediminihabitans</taxon>
    </lineage>
</organism>
<comment type="caution">
    <text evidence="9">The sequence shown here is derived from an EMBL/GenBank/DDBJ whole genome shotgun (WGS) entry which is preliminary data.</text>
</comment>
<name>A0A2M9CEE5_9CELL</name>
<protein>
    <submittedName>
        <fullName evidence="9">Iron complex transport system permease protein</fullName>
    </submittedName>
</protein>
<keyword evidence="10" id="KW-1185">Reference proteome</keyword>
<dbReference type="InterPro" id="IPR000522">
    <property type="entry name" value="ABC_transptr_permease_BtuC"/>
</dbReference>
<evidence type="ECO:0000313" key="10">
    <source>
        <dbReference type="Proteomes" id="UP000231693"/>
    </source>
</evidence>
<accession>A0A2M9CEE5</accession>
<evidence type="ECO:0000256" key="7">
    <source>
        <dbReference type="ARBA" id="ARBA00023136"/>
    </source>
</evidence>
<feature type="transmembrane region" description="Helical" evidence="8">
    <location>
        <begin position="134"/>
        <end position="156"/>
    </location>
</feature>
<keyword evidence="4" id="KW-1003">Cell membrane</keyword>
<dbReference type="InterPro" id="IPR037294">
    <property type="entry name" value="ABC_BtuC-like"/>
</dbReference>
<feature type="transmembrane region" description="Helical" evidence="8">
    <location>
        <begin position="52"/>
        <end position="70"/>
    </location>
</feature>
<feature type="transmembrane region" description="Helical" evidence="8">
    <location>
        <begin position="82"/>
        <end position="101"/>
    </location>
</feature>
<feature type="transmembrane region" description="Helical" evidence="8">
    <location>
        <begin position="293"/>
        <end position="312"/>
    </location>
</feature>
<keyword evidence="3" id="KW-0813">Transport</keyword>
<evidence type="ECO:0000256" key="2">
    <source>
        <dbReference type="ARBA" id="ARBA00007935"/>
    </source>
</evidence>
<comment type="subcellular location">
    <subcellularLocation>
        <location evidence="1">Cell membrane</location>
        <topology evidence="1">Multi-pass membrane protein</topology>
    </subcellularLocation>
</comment>
<dbReference type="EMBL" id="PGFE01000003">
    <property type="protein sequence ID" value="PJJ70263.1"/>
    <property type="molecule type" value="Genomic_DNA"/>
</dbReference>
<dbReference type="GO" id="GO:0033214">
    <property type="term" value="P:siderophore-iron import into cell"/>
    <property type="evidence" value="ECO:0007669"/>
    <property type="project" value="TreeGrafter"/>
</dbReference>
<dbReference type="SUPFAM" id="SSF81345">
    <property type="entry name" value="ABC transporter involved in vitamin B12 uptake, BtuC"/>
    <property type="match status" value="1"/>
</dbReference>
<dbReference type="PANTHER" id="PTHR30472">
    <property type="entry name" value="FERRIC ENTEROBACTIN TRANSPORT SYSTEM PERMEASE PROTEIN"/>
    <property type="match status" value="1"/>
</dbReference>
<evidence type="ECO:0000256" key="4">
    <source>
        <dbReference type="ARBA" id="ARBA00022475"/>
    </source>
</evidence>
<dbReference type="Gene3D" id="1.10.3470.10">
    <property type="entry name" value="ABC transporter involved in vitamin B12 uptake, BtuC"/>
    <property type="match status" value="1"/>
</dbReference>
<evidence type="ECO:0000256" key="8">
    <source>
        <dbReference type="SAM" id="Phobius"/>
    </source>
</evidence>
<dbReference type="Proteomes" id="UP000231693">
    <property type="component" value="Unassembled WGS sequence"/>
</dbReference>
<evidence type="ECO:0000313" key="9">
    <source>
        <dbReference type="EMBL" id="PJJ70263.1"/>
    </source>
</evidence>
<dbReference type="GO" id="GO:0022857">
    <property type="term" value="F:transmembrane transporter activity"/>
    <property type="evidence" value="ECO:0007669"/>
    <property type="project" value="InterPro"/>
</dbReference>
<keyword evidence="7 8" id="KW-0472">Membrane</keyword>
<dbReference type="Pfam" id="PF01032">
    <property type="entry name" value="FecCD"/>
    <property type="match status" value="1"/>
</dbReference>
<evidence type="ECO:0000256" key="3">
    <source>
        <dbReference type="ARBA" id="ARBA00022448"/>
    </source>
</evidence>
<feature type="transmembrane region" description="Helical" evidence="8">
    <location>
        <begin position="186"/>
        <end position="203"/>
    </location>
</feature>
<gene>
    <name evidence="9" type="ORF">CLV28_2094</name>
</gene>
<reference evidence="9 10" key="1">
    <citation type="submission" date="2017-11" db="EMBL/GenBank/DDBJ databases">
        <title>Genomic Encyclopedia of Archaeal and Bacterial Type Strains, Phase II (KMG-II): From Individual Species to Whole Genera.</title>
        <authorList>
            <person name="Goeker M."/>
        </authorList>
    </citation>
    <scope>NUCLEOTIDE SEQUENCE [LARGE SCALE GENOMIC DNA]</scope>
    <source>
        <strain evidence="9 10">DSM 25478</strain>
    </source>
</reference>
<evidence type="ECO:0000256" key="6">
    <source>
        <dbReference type="ARBA" id="ARBA00022989"/>
    </source>
</evidence>
<sequence>MAVSLGAAALVLVVLGLGLGDYPLGPLEVVRALGGDQGFASTVVLEWRLPRVLAALAFGAALGVSGALFQSLTRNPLGSPDVIGFATGSFTGVLVFTVLLGGSVLGATGGALVGGLATALVVYLLAYRDGVQGFRLIVVGIAITAMLGSFNTWLLLKVQTEVAMAASMWAAGSLGLVGWSQLWPAALMLALLVPCVLAVARPLRQLELGDDAAAAHGVRVEPARLVILVVGVALTAVVVATTGPIAFVALAAPQIAKRLAGGAGLPLGHTALLGGTLLLAADLVAQHLLPTDLPVGIVTIVLGGVYLLTLLVREARRTV</sequence>
<dbReference type="GO" id="GO:0005886">
    <property type="term" value="C:plasma membrane"/>
    <property type="evidence" value="ECO:0007669"/>
    <property type="project" value="UniProtKB-SubCell"/>
</dbReference>
<evidence type="ECO:0000256" key="1">
    <source>
        <dbReference type="ARBA" id="ARBA00004651"/>
    </source>
</evidence>
<proteinExistence type="inferred from homology"/>
<dbReference type="PANTHER" id="PTHR30472:SF24">
    <property type="entry name" value="FERRIC ENTEROBACTIN TRANSPORT SYSTEM PERMEASE PROTEIN FEPG"/>
    <property type="match status" value="1"/>
</dbReference>
<keyword evidence="5 8" id="KW-0812">Transmembrane</keyword>
<feature type="transmembrane region" description="Helical" evidence="8">
    <location>
        <begin position="223"/>
        <end position="252"/>
    </location>
</feature>
<keyword evidence="6 8" id="KW-1133">Transmembrane helix</keyword>
<feature type="transmembrane region" description="Helical" evidence="8">
    <location>
        <begin position="107"/>
        <end position="127"/>
    </location>
</feature>
<evidence type="ECO:0000256" key="5">
    <source>
        <dbReference type="ARBA" id="ARBA00022692"/>
    </source>
</evidence>
<comment type="similarity">
    <text evidence="2">Belongs to the binding-protein-dependent transport system permease family. FecCD subfamily.</text>
</comment>
<dbReference type="CDD" id="cd06550">
    <property type="entry name" value="TM_ABC_iron-siderophores_like"/>
    <property type="match status" value="1"/>
</dbReference>
<dbReference type="AlphaFoldDB" id="A0A2M9CEE5"/>